<comment type="subcellular location">
    <subcellularLocation>
        <location evidence="2">Membrane</location>
        <topology evidence="2">Multi-pass membrane protein</topology>
    </subcellularLocation>
    <subcellularLocation>
        <location evidence="9">Mitochondrion inner membrane</location>
        <topology evidence="9">Multi-pass membrane protein</topology>
        <orientation evidence="9">Matrix side</orientation>
    </subcellularLocation>
</comment>
<dbReference type="EC" id="2.5.1.39" evidence="9"/>
<keyword evidence="9" id="KW-0414">Isoprene biosynthesis</keyword>
<feature type="transmembrane region" description="Helical" evidence="9">
    <location>
        <begin position="181"/>
        <end position="198"/>
    </location>
</feature>
<comment type="similarity">
    <text evidence="4 9">Belongs to the UbiA prenyltransferase family.</text>
</comment>
<reference evidence="10 11" key="1">
    <citation type="journal article" date="2012" name="BMC Genomics">
        <title>Comparative genomic analysis and phylogenetic position of Theileria equi.</title>
        <authorList>
            <person name="Kappmeyer L.S."/>
            <person name="Thiagarajan M."/>
            <person name="Herndon D.R."/>
            <person name="Ramsay J.D."/>
            <person name="Caler E."/>
            <person name="Djikeng A."/>
            <person name="Gillespie J.J."/>
            <person name="Lau A.O."/>
            <person name="Roalson E.H."/>
            <person name="Silva J.C."/>
            <person name="Silva M.G."/>
            <person name="Suarez C.E."/>
            <person name="Ueti M.W."/>
            <person name="Nene V.M."/>
            <person name="Mealey R.H."/>
            <person name="Knowles D.P."/>
            <person name="Brayton K.A."/>
        </authorList>
    </citation>
    <scope>NUCLEOTIDE SEQUENCE [LARGE SCALE GENOMIC DNA]</scope>
    <source>
        <strain evidence="10 11">WA</strain>
    </source>
</reference>
<dbReference type="OrthoDB" id="18170at2759"/>
<dbReference type="FunFam" id="1.10.357.140:FF:000008">
    <property type="entry name" value="4-hydroxybenzoate octaprenyltransferase"/>
    <property type="match status" value="1"/>
</dbReference>
<dbReference type="Proteomes" id="UP000031512">
    <property type="component" value="Unassembled WGS sequence"/>
</dbReference>
<dbReference type="GO" id="GO:0008412">
    <property type="term" value="F:4-hydroxybenzoate polyprenyltransferase activity"/>
    <property type="evidence" value="ECO:0007669"/>
    <property type="project" value="UniProtKB-EC"/>
</dbReference>
<evidence type="ECO:0000256" key="2">
    <source>
        <dbReference type="ARBA" id="ARBA00004141"/>
    </source>
</evidence>
<evidence type="ECO:0000313" key="11">
    <source>
        <dbReference type="Proteomes" id="UP000031512"/>
    </source>
</evidence>
<dbReference type="EMBL" id="ACOU01000003">
    <property type="protein sequence ID" value="EKX73136.1"/>
    <property type="molecule type" value="Genomic_DNA"/>
</dbReference>
<evidence type="ECO:0000256" key="9">
    <source>
        <dbReference type="HAMAP-Rule" id="MF_03189"/>
    </source>
</evidence>
<keyword evidence="11" id="KW-1185">Reference proteome</keyword>
<comment type="catalytic activity">
    <reaction evidence="9">
        <text>an all-trans-polyprenyl diphosphate + 4-hydroxybenzoate = a 4-hydroxy-3-(all-trans-polyprenyl)benzoate + diphosphate</text>
        <dbReference type="Rhea" id="RHEA:44504"/>
        <dbReference type="Rhea" id="RHEA-COMP:9514"/>
        <dbReference type="Rhea" id="RHEA-COMP:9564"/>
        <dbReference type="ChEBI" id="CHEBI:17879"/>
        <dbReference type="ChEBI" id="CHEBI:33019"/>
        <dbReference type="ChEBI" id="CHEBI:58914"/>
        <dbReference type="ChEBI" id="CHEBI:78396"/>
        <dbReference type="EC" id="2.5.1.39"/>
    </reaction>
</comment>
<evidence type="ECO:0000256" key="8">
    <source>
        <dbReference type="ARBA" id="ARBA00023136"/>
    </source>
</evidence>
<feature type="transmembrane region" description="Helical" evidence="9">
    <location>
        <begin position="56"/>
        <end position="74"/>
    </location>
</feature>
<dbReference type="PANTHER" id="PTHR11048:SF28">
    <property type="entry name" value="4-HYDROXYBENZOATE POLYPRENYLTRANSFERASE, MITOCHONDRIAL"/>
    <property type="match status" value="1"/>
</dbReference>
<feature type="transmembrane region" description="Helical" evidence="9">
    <location>
        <begin position="155"/>
        <end position="172"/>
    </location>
</feature>
<evidence type="ECO:0000256" key="6">
    <source>
        <dbReference type="ARBA" id="ARBA00022692"/>
    </source>
</evidence>
<evidence type="ECO:0000256" key="7">
    <source>
        <dbReference type="ARBA" id="ARBA00022989"/>
    </source>
</evidence>
<keyword evidence="9" id="KW-0999">Mitochondrion inner membrane</keyword>
<keyword evidence="6 9" id="KW-0812">Transmembrane</keyword>
<dbReference type="InterPro" id="IPR044878">
    <property type="entry name" value="UbiA_sf"/>
</dbReference>
<name>L1LCR9_THEEQ</name>
<evidence type="ECO:0000256" key="1">
    <source>
        <dbReference type="ARBA" id="ARBA00001946"/>
    </source>
</evidence>
<comment type="function">
    <text evidence="9">Catalyzes the prenylation of para-hydroxybenzoate (PHB) with an all-trans polyprenyl group. Mediates the second step in the final reaction sequence of coenzyme Q (CoQ) biosynthesis, which is the condensation of the polyisoprenoid side chain with PHB, generating the first membrane-bound Q intermediate.</text>
</comment>
<dbReference type="GeneID" id="15802743"/>
<comment type="pathway">
    <text evidence="3">Secondary metabolite biosynthesis.</text>
</comment>
<dbReference type="FunFam" id="1.20.120.1780:FF:000001">
    <property type="entry name" value="4-hydroxybenzoate octaprenyltransferase"/>
    <property type="match status" value="1"/>
</dbReference>
<dbReference type="InterPro" id="IPR006370">
    <property type="entry name" value="HB_polyprenyltransferase-like"/>
</dbReference>
<keyword evidence="9" id="KW-0496">Mitochondrion</keyword>
<feature type="transmembrane region" description="Helical" evidence="9">
    <location>
        <begin position="86"/>
        <end position="107"/>
    </location>
</feature>
<accession>L1LCR9</accession>
<protein>
    <recommendedName>
        <fullName evidence="9">4-hydroxybenzoate polyprenyltransferase, mitochondrial</fullName>
        <shortName evidence="9">4-HB polyprenyltransferase</shortName>
        <ecNumber evidence="9">2.5.1.39</ecNumber>
    </recommendedName>
    <alternativeName>
        <fullName evidence="9">Para-hydroxybenzoate--polyprenyltransferase</fullName>
        <shortName evidence="9">PHB:PPT</shortName>
        <shortName evidence="9">PHB:polyprenyltransferase</shortName>
    </alternativeName>
</protein>
<comment type="cofactor">
    <cofactor evidence="1 9">
        <name>Mg(2+)</name>
        <dbReference type="ChEBI" id="CHEBI:18420"/>
    </cofactor>
</comment>
<dbReference type="CDD" id="cd13959">
    <property type="entry name" value="PT_UbiA_COQ2"/>
    <property type="match status" value="1"/>
</dbReference>
<feature type="transmembrane region" description="Helical" evidence="9">
    <location>
        <begin position="204"/>
        <end position="225"/>
    </location>
</feature>
<evidence type="ECO:0000256" key="3">
    <source>
        <dbReference type="ARBA" id="ARBA00005179"/>
    </source>
</evidence>
<keyword evidence="8 9" id="KW-0472">Membrane</keyword>
<keyword evidence="5 9" id="KW-0808">Transferase</keyword>
<dbReference type="Pfam" id="PF01040">
    <property type="entry name" value="UbiA"/>
    <property type="match status" value="1"/>
</dbReference>
<comment type="caution">
    <text evidence="10">The sequence shown here is derived from an EMBL/GenBank/DDBJ whole genome shotgun (WGS) entry which is preliminary data.</text>
</comment>
<dbReference type="PANTHER" id="PTHR11048">
    <property type="entry name" value="PRENYLTRANSFERASES"/>
    <property type="match status" value="1"/>
</dbReference>
<dbReference type="VEuPathDB" id="PiroplasmaDB:BEWA_051900"/>
<dbReference type="eggNOG" id="KOG1381">
    <property type="taxonomic scope" value="Eukaryota"/>
</dbReference>
<dbReference type="GO" id="GO:0005743">
    <property type="term" value="C:mitochondrial inner membrane"/>
    <property type="evidence" value="ECO:0007669"/>
    <property type="project" value="UniProtKB-SubCell"/>
</dbReference>
<dbReference type="InterPro" id="IPR000537">
    <property type="entry name" value="UbiA_prenyltransferase"/>
</dbReference>
<gene>
    <name evidence="10" type="ORF">BEWA_051900</name>
</gene>
<comment type="pathway">
    <text evidence="9">Cofactor biosynthesis; ubiquinone biosynthesis.</text>
</comment>
<keyword evidence="9" id="KW-0831">Ubiquinone biosynthesis</keyword>
<evidence type="ECO:0000256" key="5">
    <source>
        <dbReference type="ARBA" id="ARBA00022679"/>
    </source>
</evidence>
<sequence length="338" mass="37163">MSLSRHVGGYGKNALIPSICDKQREISTASGTFEQHKLDLRGKIASCSRLMRCHTLMPVVIIGIPVMWSAALALPPVVTLVELKKIALLALGTFFTRFAGCCINDLADAKIDRQVARTKSRPLAAKEITYKEALITLAINSSIALGILLQFDMNTIRFGCIGATMASVYPFLKRSTNYPQVFLGASLAIGTLMAWTSISLGPITMAPLCIYGAACMWTVIYDTVYAHQDKEFDKMIGVKSLALHWGDDTKKMCKIMAYNMTLLMTACGYIADLSTPFYASTLLSHIWMEKEINRVNLNDPVDCLGFFKRNTIYGGILLAGILAGKESLEFSLDPIFKT</sequence>
<dbReference type="InterPro" id="IPR030470">
    <property type="entry name" value="UbiA_prenylTrfase_CS"/>
</dbReference>
<dbReference type="InterPro" id="IPR039653">
    <property type="entry name" value="Prenyltransferase"/>
</dbReference>
<dbReference type="HAMAP" id="MF_01635">
    <property type="entry name" value="UbiA"/>
    <property type="match status" value="1"/>
</dbReference>
<evidence type="ECO:0000313" key="10">
    <source>
        <dbReference type="EMBL" id="EKX73136.1"/>
    </source>
</evidence>
<dbReference type="KEGG" id="beq:BEWA_051900"/>
<dbReference type="GO" id="GO:0008299">
    <property type="term" value="P:isoprenoid biosynthetic process"/>
    <property type="evidence" value="ECO:0007669"/>
    <property type="project" value="UniProtKB-UniRule"/>
</dbReference>
<dbReference type="STRING" id="1537102.L1LCR9"/>
<proteinExistence type="inferred from homology"/>
<keyword evidence="7 9" id="KW-1133">Transmembrane helix</keyword>
<dbReference type="AlphaFoldDB" id="L1LCR9"/>
<dbReference type="Gene3D" id="1.10.357.140">
    <property type="entry name" value="UbiA prenyltransferase"/>
    <property type="match status" value="1"/>
</dbReference>
<feature type="transmembrane region" description="Helical" evidence="9">
    <location>
        <begin position="128"/>
        <end position="149"/>
    </location>
</feature>
<organism evidence="10 11">
    <name type="scientific">Theileria equi strain WA</name>
    <dbReference type="NCBI Taxonomy" id="1537102"/>
    <lineage>
        <taxon>Eukaryota</taxon>
        <taxon>Sar</taxon>
        <taxon>Alveolata</taxon>
        <taxon>Apicomplexa</taxon>
        <taxon>Aconoidasida</taxon>
        <taxon>Piroplasmida</taxon>
        <taxon>Theileriidae</taxon>
        <taxon>Theileria</taxon>
    </lineage>
</organism>
<evidence type="ECO:0000256" key="4">
    <source>
        <dbReference type="ARBA" id="ARBA00005985"/>
    </source>
</evidence>
<dbReference type="RefSeq" id="XP_004832588.1">
    <property type="nucleotide sequence ID" value="XM_004832531.1"/>
</dbReference>
<dbReference type="Gene3D" id="1.20.120.1780">
    <property type="entry name" value="UbiA prenyltransferase"/>
    <property type="match status" value="1"/>
</dbReference>
<dbReference type="UniPathway" id="UPA00232"/>
<dbReference type="PROSITE" id="PS00943">
    <property type="entry name" value="UBIA"/>
    <property type="match status" value="1"/>
</dbReference>
<dbReference type="GO" id="GO:0006744">
    <property type="term" value="P:ubiquinone biosynthetic process"/>
    <property type="evidence" value="ECO:0007669"/>
    <property type="project" value="UniProtKB-UniRule"/>
</dbReference>